<comment type="caution">
    <text evidence="3">The sequence shown here is derived from an EMBL/GenBank/DDBJ whole genome shotgun (WGS) entry which is preliminary data.</text>
</comment>
<dbReference type="NCBIfam" id="TIGR00350">
    <property type="entry name" value="lytR_cpsA_psr"/>
    <property type="match status" value="1"/>
</dbReference>
<dbReference type="Pfam" id="PF03816">
    <property type="entry name" value="LytR_cpsA_psr"/>
    <property type="match status" value="1"/>
</dbReference>
<name>A0A430B964_9ENTE</name>
<reference evidence="3 4" key="1">
    <citation type="submission" date="2017-05" db="EMBL/GenBank/DDBJ databases">
        <title>Vagococcus spp. assemblies.</title>
        <authorList>
            <person name="Gulvik C.A."/>
        </authorList>
    </citation>
    <scope>NUCLEOTIDE SEQUENCE [LARGE SCALE GENOMIC DNA]</scope>
    <source>
        <strain evidence="3 4">SS1714</strain>
    </source>
</reference>
<comment type="similarity">
    <text evidence="1">Belongs to the LytR/CpsA/Psr (LCP) family.</text>
</comment>
<proteinExistence type="inferred from homology"/>
<dbReference type="GeneID" id="95579878"/>
<dbReference type="PANTHER" id="PTHR33392:SF6">
    <property type="entry name" value="POLYISOPRENYL-TEICHOIC ACID--PEPTIDOGLYCAN TEICHOIC ACID TRANSFERASE TAGU"/>
    <property type="match status" value="1"/>
</dbReference>
<dbReference type="InterPro" id="IPR050922">
    <property type="entry name" value="LytR/CpsA/Psr_CW_biosynth"/>
</dbReference>
<evidence type="ECO:0000313" key="3">
    <source>
        <dbReference type="EMBL" id="RSU16767.1"/>
    </source>
</evidence>
<organism evidence="3 4">
    <name type="scientific">Vagococcus carniphilus</name>
    <dbReference type="NCBI Taxonomy" id="218144"/>
    <lineage>
        <taxon>Bacteria</taxon>
        <taxon>Bacillati</taxon>
        <taxon>Bacillota</taxon>
        <taxon>Bacilli</taxon>
        <taxon>Lactobacillales</taxon>
        <taxon>Enterococcaceae</taxon>
        <taxon>Vagococcus</taxon>
    </lineage>
</organism>
<dbReference type="AlphaFoldDB" id="A0A430B964"/>
<evidence type="ECO:0000259" key="2">
    <source>
        <dbReference type="Pfam" id="PF03816"/>
    </source>
</evidence>
<evidence type="ECO:0000256" key="1">
    <source>
        <dbReference type="ARBA" id="ARBA00006068"/>
    </source>
</evidence>
<dbReference type="InterPro" id="IPR004474">
    <property type="entry name" value="LytR_CpsA_psr"/>
</dbReference>
<dbReference type="RefSeq" id="WP_126790919.1">
    <property type="nucleotide sequence ID" value="NZ_CP060720.1"/>
</dbReference>
<dbReference type="OrthoDB" id="27330at2"/>
<sequence length="295" mass="33799">MLKKILLFLGVTLSVSMLSVAGYGYYQVQKTIKSVKPVINMDNKAKETQIPFDKKMNILVLGIDTGDLGRDDRGRSDTILLTHLNFDNNEHTLLSIERDSLVEIPGYSNQNKLNAAYAYGGVETSQKTIEQLFNTEIPYYVTVNMKGFQSILEIAGPITVYNSFEFSYDDCHFKQGDILLEPDQALAWVRMRYEDPRGNYGRQMRQQELVKQLVNHLTKVENLYKMPQLLAVLGENLKTNIPIEELIKSIDLTKLNLDLKTEQVQGENTFIDGVSYEVISENERERVRQLLSFKE</sequence>
<protein>
    <recommendedName>
        <fullName evidence="2">Cell envelope-related transcriptional attenuator domain-containing protein</fullName>
    </recommendedName>
</protein>
<gene>
    <name evidence="3" type="ORF">CBF28_00855</name>
</gene>
<evidence type="ECO:0000313" key="4">
    <source>
        <dbReference type="Proteomes" id="UP000288028"/>
    </source>
</evidence>
<dbReference type="PANTHER" id="PTHR33392">
    <property type="entry name" value="POLYISOPRENYL-TEICHOIC ACID--PEPTIDOGLYCAN TEICHOIC ACID TRANSFERASE TAGU"/>
    <property type="match status" value="1"/>
</dbReference>
<keyword evidence="4" id="KW-1185">Reference proteome</keyword>
<feature type="domain" description="Cell envelope-related transcriptional attenuator" evidence="2">
    <location>
        <begin position="75"/>
        <end position="217"/>
    </location>
</feature>
<dbReference type="EMBL" id="NGKB01000001">
    <property type="protein sequence ID" value="RSU16767.1"/>
    <property type="molecule type" value="Genomic_DNA"/>
</dbReference>
<accession>A0A430B964</accession>
<dbReference type="Proteomes" id="UP000288028">
    <property type="component" value="Unassembled WGS sequence"/>
</dbReference>
<dbReference type="Gene3D" id="3.40.630.190">
    <property type="entry name" value="LCP protein"/>
    <property type="match status" value="1"/>
</dbReference>